<dbReference type="Proteomes" id="UP000005953">
    <property type="component" value="Unassembled WGS sequence"/>
</dbReference>
<evidence type="ECO:0000256" key="6">
    <source>
        <dbReference type="RuleBase" id="RU366026"/>
    </source>
</evidence>
<dbReference type="RefSeq" id="WP_008047154.1">
    <property type="nucleotide sequence ID" value="NZ_CH724153.1"/>
</dbReference>
<keyword evidence="6" id="KW-0169">Cobalamin biosynthesis</keyword>
<comment type="subunit">
    <text evidence="2">Homotrimer.</text>
</comment>
<keyword evidence="9" id="KW-1185">Reference proteome</keyword>
<dbReference type="PANTHER" id="PTHR12213">
    <property type="entry name" value="CORRINOID ADENOSYLTRANSFERASE"/>
    <property type="match status" value="1"/>
</dbReference>
<evidence type="ECO:0000256" key="2">
    <source>
        <dbReference type="ARBA" id="ARBA00011233"/>
    </source>
</evidence>
<dbReference type="STRING" id="314283.MED297_02667"/>
<comment type="catalytic activity">
    <reaction evidence="6">
        <text>2 cob(II)yrinate a,c diamide + reduced [electron-transfer flavoprotein] + 2 ATP = 2 adenosylcob(III)yrinate a,c-diamide + 2 triphosphate + oxidized [electron-transfer flavoprotein] + 3 H(+)</text>
        <dbReference type="Rhea" id="RHEA:11528"/>
        <dbReference type="Rhea" id="RHEA-COMP:10685"/>
        <dbReference type="Rhea" id="RHEA-COMP:10686"/>
        <dbReference type="ChEBI" id="CHEBI:15378"/>
        <dbReference type="ChEBI" id="CHEBI:18036"/>
        <dbReference type="ChEBI" id="CHEBI:30616"/>
        <dbReference type="ChEBI" id="CHEBI:57692"/>
        <dbReference type="ChEBI" id="CHEBI:58307"/>
        <dbReference type="ChEBI" id="CHEBI:58503"/>
        <dbReference type="ChEBI" id="CHEBI:58537"/>
        <dbReference type="EC" id="2.5.1.17"/>
    </reaction>
</comment>
<dbReference type="FunFam" id="1.20.1200.10:FF:000001">
    <property type="entry name" value="Cob(I)yrinic acid a,c-diamide adenosyltransferase"/>
    <property type="match status" value="1"/>
</dbReference>
<comment type="pathway">
    <text evidence="6">Cofactor biosynthesis; adenosylcobalamin biosynthesis; adenosylcobalamin from cob(II)yrinate a,c-diamide: step 2/7.</text>
</comment>
<evidence type="ECO:0000256" key="1">
    <source>
        <dbReference type="ARBA" id="ARBA00007487"/>
    </source>
</evidence>
<dbReference type="Pfam" id="PF01923">
    <property type="entry name" value="Cob_adeno_trans"/>
    <property type="match status" value="1"/>
</dbReference>
<dbReference type="HOGENOM" id="CLU_083486_0_1_6"/>
<gene>
    <name evidence="8" type="ORF">MED297_02667</name>
</gene>
<proteinExistence type="inferred from homology"/>
<reference evidence="8 9" key="1">
    <citation type="submission" date="2006-02" db="EMBL/GenBank/DDBJ databases">
        <authorList>
            <person name="Pinhassi J."/>
            <person name="Pedros-Alio C."/>
            <person name="Ferriera S."/>
            <person name="Johnson J."/>
            <person name="Kravitz S."/>
            <person name="Halpern A."/>
            <person name="Remington K."/>
            <person name="Beeson K."/>
            <person name="Tran B."/>
            <person name="Rogers Y.-H."/>
            <person name="Friedman R."/>
            <person name="Venter J.C."/>
        </authorList>
    </citation>
    <scope>NUCLEOTIDE SEQUENCE [LARGE SCALE GENOMIC DNA]</scope>
    <source>
        <strain evidence="8 9">MED297</strain>
    </source>
</reference>
<dbReference type="EC" id="2.5.1.17" evidence="6"/>
<comment type="caution">
    <text evidence="8">The sequence shown here is derived from an EMBL/GenBank/DDBJ whole genome shotgun (WGS) entry which is preliminary data.</text>
</comment>
<name>A4BER0_9GAMM</name>
<dbReference type="EMBL" id="AAOE01000010">
    <property type="protein sequence ID" value="EAR09487.1"/>
    <property type="molecule type" value="Genomic_DNA"/>
</dbReference>
<sequence length="185" mass="20584">MGNRLTKIYTRTGDAGTTGLGINERIAKDSLRIHAIGDIDELNSAMALAAETLTEQPDVLADLRQIQHDLFDLGGELAMPGHSLLDEAIVAELEEKIDDRNAELPPLKNFILPGGSDANARLHLARAICRRAERTVITFNQSEDHPHLLAQTYLNRLSDFLFVLSRFVLKLQGGDEVLWQTRHKP</sequence>
<dbReference type="GO" id="GO:0009236">
    <property type="term" value="P:cobalamin biosynthetic process"/>
    <property type="evidence" value="ECO:0007669"/>
    <property type="project" value="UniProtKB-UniRule"/>
</dbReference>
<dbReference type="PANTHER" id="PTHR12213:SF0">
    <property type="entry name" value="CORRINOID ADENOSYLTRANSFERASE MMAB"/>
    <property type="match status" value="1"/>
</dbReference>
<organism evidence="8 9">
    <name type="scientific">Reinekea blandensis MED297</name>
    <dbReference type="NCBI Taxonomy" id="314283"/>
    <lineage>
        <taxon>Bacteria</taxon>
        <taxon>Pseudomonadati</taxon>
        <taxon>Pseudomonadota</taxon>
        <taxon>Gammaproteobacteria</taxon>
        <taxon>Oceanospirillales</taxon>
        <taxon>Saccharospirillaceae</taxon>
        <taxon>Reinekea</taxon>
    </lineage>
</organism>
<dbReference type="GO" id="GO:0005524">
    <property type="term" value="F:ATP binding"/>
    <property type="evidence" value="ECO:0007669"/>
    <property type="project" value="UniProtKB-UniRule"/>
</dbReference>
<comment type="catalytic activity">
    <reaction evidence="6">
        <text>2 cob(II)alamin + reduced [electron-transfer flavoprotein] + 2 ATP = 2 adenosylcob(III)alamin + 2 triphosphate + oxidized [electron-transfer flavoprotein] + 3 H(+)</text>
        <dbReference type="Rhea" id="RHEA:28671"/>
        <dbReference type="Rhea" id="RHEA-COMP:10685"/>
        <dbReference type="Rhea" id="RHEA-COMP:10686"/>
        <dbReference type="ChEBI" id="CHEBI:15378"/>
        <dbReference type="ChEBI" id="CHEBI:16304"/>
        <dbReference type="ChEBI" id="CHEBI:18036"/>
        <dbReference type="ChEBI" id="CHEBI:18408"/>
        <dbReference type="ChEBI" id="CHEBI:30616"/>
        <dbReference type="ChEBI" id="CHEBI:57692"/>
        <dbReference type="ChEBI" id="CHEBI:58307"/>
        <dbReference type="EC" id="2.5.1.17"/>
    </reaction>
</comment>
<dbReference type="InterPro" id="IPR036451">
    <property type="entry name" value="CblAdoTrfase-like_sf"/>
</dbReference>
<keyword evidence="4 6" id="KW-0547">Nucleotide-binding</keyword>
<dbReference type="InterPro" id="IPR029499">
    <property type="entry name" value="PduO-typ"/>
</dbReference>
<accession>A4BER0</accession>
<feature type="domain" description="Cobalamin adenosyltransferase-like" evidence="7">
    <location>
        <begin position="8"/>
        <end position="167"/>
    </location>
</feature>
<dbReference type="NCBIfam" id="TIGR00636">
    <property type="entry name" value="PduO_Nterm"/>
    <property type="match status" value="1"/>
</dbReference>
<dbReference type="UniPathway" id="UPA00148">
    <property type="reaction ID" value="UER00233"/>
</dbReference>
<dbReference type="GO" id="GO:0008817">
    <property type="term" value="F:corrinoid adenosyltransferase activity"/>
    <property type="evidence" value="ECO:0007669"/>
    <property type="project" value="UniProtKB-UniRule"/>
</dbReference>
<evidence type="ECO:0000256" key="3">
    <source>
        <dbReference type="ARBA" id="ARBA00022679"/>
    </source>
</evidence>
<evidence type="ECO:0000313" key="8">
    <source>
        <dbReference type="EMBL" id="EAR09487.1"/>
    </source>
</evidence>
<dbReference type="InterPro" id="IPR016030">
    <property type="entry name" value="CblAdoTrfase-like"/>
</dbReference>
<evidence type="ECO:0000256" key="5">
    <source>
        <dbReference type="ARBA" id="ARBA00022840"/>
    </source>
</evidence>
<dbReference type="Gene3D" id="1.20.1200.10">
    <property type="entry name" value="Cobalamin adenosyltransferase-like"/>
    <property type="match status" value="1"/>
</dbReference>
<dbReference type="SUPFAM" id="SSF89028">
    <property type="entry name" value="Cobalamin adenosyltransferase-like"/>
    <property type="match status" value="1"/>
</dbReference>
<evidence type="ECO:0000313" key="9">
    <source>
        <dbReference type="Proteomes" id="UP000005953"/>
    </source>
</evidence>
<dbReference type="AlphaFoldDB" id="A4BER0"/>
<evidence type="ECO:0000259" key="7">
    <source>
        <dbReference type="Pfam" id="PF01923"/>
    </source>
</evidence>
<dbReference type="OrthoDB" id="9778896at2"/>
<keyword evidence="3 6" id="KW-0808">Transferase</keyword>
<protein>
    <recommendedName>
        <fullName evidence="6">Corrinoid adenosyltransferase</fullName>
        <ecNumber evidence="6">2.5.1.17</ecNumber>
    </recommendedName>
    <alternativeName>
        <fullName evidence="6">Cob(II)alamin adenosyltransferase</fullName>
    </alternativeName>
    <alternativeName>
        <fullName evidence="6">Cob(II)yrinic acid a,c-diamide adenosyltransferase</fullName>
    </alternativeName>
    <alternativeName>
        <fullName evidence="6">Cobinamide/cobalamin adenosyltransferase</fullName>
    </alternativeName>
</protein>
<comment type="similarity">
    <text evidence="1 6">Belongs to the Cob(I)alamin adenosyltransferase family.</text>
</comment>
<evidence type="ECO:0000256" key="4">
    <source>
        <dbReference type="ARBA" id="ARBA00022741"/>
    </source>
</evidence>
<keyword evidence="5 6" id="KW-0067">ATP-binding</keyword>